<reference evidence="2" key="1">
    <citation type="submission" date="2015-11" db="EMBL/GenBank/DDBJ databases">
        <title>Genomic diversity of Staphylococcus saprophyticus strains from urinary tract infections, animal surfaces, and fermented foods.</title>
        <authorList>
            <person name="Wolfe B.E."/>
        </authorList>
    </citation>
    <scope>NUCLEOTIDE SEQUENCE [LARGE SCALE GENOMIC DNA]</scope>
    <source>
        <strain evidence="2">738_7</strain>
    </source>
</reference>
<comment type="caution">
    <text evidence="1">The sequence shown here is derived from an EMBL/GenBank/DDBJ whole genome shotgun (WGS) entry which is preliminary data.</text>
</comment>
<evidence type="ECO:0000313" key="1">
    <source>
        <dbReference type="EMBL" id="OEK58934.1"/>
    </source>
</evidence>
<proteinExistence type="predicted"/>
<name>A0AAP7IFW7_9STAP</name>
<organism evidence="1 2">
    <name type="scientific">Staphylococcus equorum</name>
    <dbReference type="NCBI Taxonomy" id="246432"/>
    <lineage>
        <taxon>Bacteria</taxon>
        <taxon>Bacillati</taxon>
        <taxon>Bacillota</taxon>
        <taxon>Bacilli</taxon>
        <taxon>Bacillales</taxon>
        <taxon>Staphylococcaceae</taxon>
        <taxon>Staphylococcus</taxon>
    </lineage>
</organism>
<protein>
    <submittedName>
        <fullName evidence="1">Uncharacterized protein</fullName>
    </submittedName>
</protein>
<accession>A0AAP7IFW7</accession>
<evidence type="ECO:0000313" key="2">
    <source>
        <dbReference type="Proteomes" id="UP000095464"/>
    </source>
</evidence>
<dbReference type="EMBL" id="LNPX01000004">
    <property type="protein sequence ID" value="OEK58934.1"/>
    <property type="molecule type" value="Genomic_DNA"/>
</dbReference>
<dbReference type="AlphaFoldDB" id="A0AAP7IFW7"/>
<dbReference type="RefSeq" id="WP_069854334.1">
    <property type="nucleotide sequence ID" value="NZ_LNPX01000004.1"/>
</dbReference>
<gene>
    <name evidence="1" type="ORF">ASS94_01005</name>
</gene>
<sequence length="84" mass="9877">MKAIDEYRVLIEQLMLKDISFKVNTENEMIEFEGGVYVDIEEDDYIDNEAVCYCVGARLREVEFDIKEVDKVVDYVQEILNEDS</sequence>
<dbReference type="Proteomes" id="UP000095464">
    <property type="component" value="Unassembled WGS sequence"/>
</dbReference>